<dbReference type="HAMAP" id="MF_00140_B">
    <property type="entry name" value="Trp_tRNA_synth_B"/>
    <property type="match status" value="1"/>
</dbReference>
<dbReference type="SUPFAM" id="SSF52374">
    <property type="entry name" value="Nucleotidylyl transferase"/>
    <property type="match status" value="1"/>
</dbReference>
<dbReference type="NCBIfam" id="TIGR00233">
    <property type="entry name" value="trpS"/>
    <property type="match status" value="1"/>
</dbReference>
<reference evidence="11" key="1">
    <citation type="journal article" date="2019" name="Int. J. Syst. Evol. Microbiol.">
        <title>The Global Catalogue of Microorganisms (GCM) 10K type strain sequencing project: providing services to taxonomists for standard genome sequencing and annotation.</title>
        <authorList>
            <consortium name="The Broad Institute Genomics Platform"/>
            <consortium name="The Broad Institute Genome Sequencing Center for Infectious Disease"/>
            <person name="Wu L."/>
            <person name="Ma J."/>
        </authorList>
    </citation>
    <scope>NUCLEOTIDE SEQUENCE [LARGE SCALE GENOMIC DNA]</scope>
    <source>
        <strain evidence="11">CGMCC 1.15923</strain>
    </source>
</reference>
<dbReference type="PRINTS" id="PR01039">
    <property type="entry name" value="TRNASYNTHTRP"/>
</dbReference>
<dbReference type="InterPro" id="IPR002305">
    <property type="entry name" value="aa-tRNA-synth_Ic"/>
</dbReference>
<protein>
    <recommendedName>
        <fullName evidence="8">Tryptophan--tRNA ligase</fullName>
        <ecNumber evidence="8">6.1.1.2</ecNumber>
    </recommendedName>
    <alternativeName>
        <fullName evidence="8">Tryptophanyl-tRNA synthetase</fullName>
        <shortName evidence="8">TrpRS</shortName>
    </alternativeName>
</protein>
<dbReference type="PANTHER" id="PTHR43766:SF1">
    <property type="entry name" value="TRYPTOPHAN--TRNA LIGASE, MITOCHONDRIAL"/>
    <property type="match status" value="1"/>
</dbReference>
<dbReference type="Gene3D" id="1.10.240.10">
    <property type="entry name" value="Tyrosyl-Transfer RNA Synthetase"/>
    <property type="match status" value="1"/>
</dbReference>
<comment type="caution">
    <text evidence="10">The sequence shown here is derived from an EMBL/GenBank/DDBJ whole genome shotgun (WGS) entry which is preliminary data.</text>
</comment>
<evidence type="ECO:0000256" key="2">
    <source>
        <dbReference type="ARBA" id="ARBA00022598"/>
    </source>
</evidence>
<evidence type="ECO:0000256" key="7">
    <source>
        <dbReference type="ARBA" id="ARBA00049929"/>
    </source>
</evidence>
<comment type="subcellular location">
    <subcellularLocation>
        <location evidence="8">Cytoplasm</location>
    </subcellularLocation>
</comment>
<feature type="short sequence motif" description="'KMSKS' region" evidence="8">
    <location>
        <begin position="203"/>
        <end position="207"/>
    </location>
</feature>
<feature type="binding site" evidence="8">
    <location>
        <begin position="19"/>
        <end position="21"/>
    </location>
    <ligand>
        <name>ATP</name>
        <dbReference type="ChEBI" id="CHEBI:30616"/>
    </ligand>
</feature>
<sequence length="343" mass="38252">MVEQQANASAKPIVFSGAQPSGQLTIGNYMGALRQWVKMQQDYDCLYCIVDMHAITVRQDPKALRAACLDAAALYMAIGLNPADSTIFIQSHVPEHAELAWILNCYTQFGELSRMTQFKDKSSRYAENINAGLFTYPALMAADILLYQTSQVPVGNDQKQHLELSRDVAYRFNQLYGEVFTVPEPFIPADGARIMSLQEPTKKMSKSDDNVNNFIGLLEDPKVIGKKLKRAMTDSEDPPVVRFDVENKPGVSNLLTLMSGASGRSIKELEQHFEGKMYGHLKTETADAVLTMLEPIQARFHELRADEAELGRILTLGADKAREKAAQTLKNVYDVIGFVPRSR</sequence>
<proteinExistence type="inferred from homology"/>
<keyword evidence="6 8" id="KW-0030">Aminoacyl-tRNA synthetase</keyword>
<dbReference type="RefSeq" id="WP_188630470.1">
    <property type="nucleotide sequence ID" value="NZ_BMKE01000023.1"/>
</dbReference>
<gene>
    <name evidence="10" type="primary">trpS-2</name>
    <name evidence="8" type="synonym">trpS</name>
    <name evidence="10" type="ORF">GCM10011502_24980</name>
</gene>
<keyword evidence="2 8" id="KW-0436">Ligase</keyword>
<comment type="subunit">
    <text evidence="8">Homodimer.</text>
</comment>
<dbReference type="InterPro" id="IPR001412">
    <property type="entry name" value="aa-tRNA-synth_I_CS"/>
</dbReference>
<dbReference type="PROSITE" id="PS00178">
    <property type="entry name" value="AA_TRNA_LIGASE_I"/>
    <property type="match status" value="1"/>
</dbReference>
<keyword evidence="3 8" id="KW-0547">Nucleotide-binding</keyword>
<evidence type="ECO:0000256" key="1">
    <source>
        <dbReference type="ARBA" id="ARBA00005594"/>
    </source>
</evidence>
<feature type="binding site" evidence="8">
    <location>
        <begin position="203"/>
        <end position="207"/>
    </location>
    <ligand>
        <name>ATP</name>
        <dbReference type="ChEBI" id="CHEBI:30616"/>
    </ligand>
</feature>
<feature type="binding site" evidence="8">
    <location>
        <position position="194"/>
    </location>
    <ligand>
        <name>ATP</name>
        <dbReference type="ChEBI" id="CHEBI:30616"/>
    </ligand>
</feature>
<feature type="binding site" evidence="8">
    <location>
        <position position="143"/>
    </location>
    <ligand>
        <name>L-tryptophan</name>
        <dbReference type="ChEBI" id="CHEBI:57912"/>
    </ligand>
</feature>
<dbReference type="InterPro" id="IPR002306">
    <property type="entry name" value="Trp-tRNA-ligase"/>
</dbReference>
<name>A0ABQ1ISI9_9GAMM</name>
<keyword evidence="4 8" id="KW-0067">ATP-binding</keyword>
<evidence type="ECO:0000256" key="4">
    <source>
        <dbReference type="ARBA" id="ARBA00022840"/>
    </source>
</evidence>
<dbReference type="Proteomes" id="UP000646152">
    <property type="component" value="Unassembled WGS sequence"/>
</dbReference>
<keyword evidence="8" id="KW-0963">Cytoplasm</keyword>
<dbReference type="InterPro" id="IPR050203">
    <property type="entry name" value="Trp-tRNA_synthetase"/>
</dbReference>
<accession>A0ABQ1ISI9</accession>
<dbReference type="CDD" id="cd00806">
    <property type="entry name" value="TrpRS_core"/>
    <property type="match status" value="1"/>
</dbReference>
<organism evidence="10 11">
    <name type="scientific">Oceanisphaera marina</name>
    <dbReference type="NCBI Taxonomy" id="2017550"/>
    <lineage>
        <taxon>Bacteria</taxon>
        <taxon>Pseudomonadati</taxon>
        <taxon>Pseudomonadota</taxon>
        <taxon>Gammaproteobacteria</taxon>
        <taxon>Aeromonadales</taxon>
        <taxon>Aeromonadaceae</taxon>
        <taxon>Oceanisphaera</taxon>
    </lineage>
</organism>
<feature type="binding site" evidence="8">
    <location>
        <begin position="155"/>
        <end position="157"/>
    </location>
    <ligand>
        <name>ATP</name>
        <dbReference type="ChEBI" id="CHEBI:30616"/>
    </ligand>
</feature>
<evidence type="ECO:0000313" key="10">
    <source>
        <dbReference type="EMBL" id="GGB50872.1"/>
    </source>
</evidence>
<keyword evidence="5 8" id="KW-0648">Protein biosynthesis</keyword>
<evidence type="ECO:0000256" key="9">
    <source>
        <dbReference type="RuleBase" id="RU363036"/>
    </source>
</evidence>
<evidence type="ECO:0000256" key="6">
    <source>
        <dbReference type="ARBA" id="ARBA00023146"/>
    </source>
</evidence>
<comment type="similarity">
    <text evidence="1 8 9">Belongs to the class-I aminoacyl-tRNA synthetase family.</text>
</comment>
<evidence type="ECO:0000256" key="3">
    <source>
        <dbReference type="ARBA" id="ARBA00022741"/>
    </source>
</evidence>
<evidence type="ECO:0000256" key="8">
    <source>
        <dbReference type="HAMAP-Rule" id="MF_00140"/>
    </source>
</evidence>
<evidence type="ECO:0000256" key="5">
    <source>
        <dbReference type="ARBA" id="ARBA00022917"/>
    </source>
</evidence>
<dbReference type="Pfam" id="PF00579">
    <property type="entry name" value="tRNA-synt_1b"/>
    <property type="match status" value="1"/>
</dbReference>
<evidence type="ECO:0000313" key="11">
    <source>
        <dbReference type="Proteomes" id="UP000646152"/>
    </source>
</evidence>
<feature type="binding site" evidence="8">
    <location>
        <begin position="27"/>
        <end position="28"/>
    </location>
    <ligand>
        <name>ATP</name>
        <dbReference type="ChEBI" id="CHEBI:30616"/>
    </ligand>
</feature>
<dbReference type="InterPro" id="IPR024109">
    <property type="entry name" value="Trp-tRNA-ligase_bac-type"/>
</dbReference>
<comment type="catalytic activity">
    <reaction evidence="7 8">
        <text>tRNA(Trp) + L-tryptophan + ATP = L-tryptophyl-tRNA(Trp) + AMP + diphosphate + H(+)</text>
        <dbReference type="Rhea" id="RHEA:24080"/>
        <dbReference type="Rhea" id="RHEA-COMP:9671"/>
        <dbReference type="Rhea" id="RHEA-COMP:9705"/>
        <dbReference type="ChEBI" id="CHEBI:15378"/>
        <dbReference type="ChEBI" id="CHEBI:30616"/>
        <dbReference type="ChEBI" id="CHEBI:33019"/>
        <dbReference type="ChEBI" id="CHEBI:57912"/>
        <dbReference type="ChEBI" id="CHEBI:78442"/>
        <dbReference type="ChEBI" id="CHEBI:78535"/>
        <dbReference type="ChEBI" id="CHEBI:456215"/>
        <dbReference type="EC" id="6.1.1.2"/>
    </reaction>
</comment>
<dbReference type="Gene3D" id="3.40.50.620">
    <property type="entry name" value="HUPs"/>
    <property type="match status" value="1"/>
</dbReference>
<feature type="short sequence motif" description="'HIGH' region" evidence="8">
    <location>
        <begin position="20"/>
        <end position="28"/>
    </location>
</feature>
<dbReference type="InterPro" id="IPR014729">
    <property type="entry name" value="Rossmann-like_a/b/a_fold"/>
</dbReference>
<dbReference type="EMBL" id="BMKE01000023">
    <property type="protein sequence ID" value="GGB50872.1"/>
    <property type="molecule type" value="Genomic_DNA"/>
</dbReference>
<dbReference type="EC" id="6.1.1.2" evidence="8"/>
<dbReference type="PANTHER" id="PTHR43766">
    <property type="entry name" value="TRYPTOPHAN--TRNA LIGASE, MITOCHONDRIAL"/>
    <property type="match status" value="1"/>
</dbReference>
<comment type="function">
    <text evidence="8">Catalyzes the attachment of tryptophan to tRNA(Trp).</text>
</comment>
<keyword evidence="11" id="KW-1185">Reference proteome</keyword>
<dbReference type="GO" id="GO:0016874">
    <property type="term" value="F:ligase activity"/>
    <property type="evidence" value="ECO:0007669"/>
    <property type="project" value="UniProtKB-KW"/>
</dbReference>